<dbReference type="InterPro" id="IPR001179">
    <property type="entry name" value="PPIase_FKBP_dom"/>
</dbReference>
<sequence>MNLKKCDDDISKLARETAPSTRSPTETCDMTEILPIARQPKCFATMAAVKEEIQLGPPESKSEPCDKATLLDNGEDFEMLSEDDENDLSDLPPLENAEREKITKTEQRKETVQVQETVDEWMEVLGTKLLMKKILVVGQGEDTRPKRGQLVTIRLKTMLENGTVLDDRESLSFTLGDGDVMQALDLTVQLMEVNETALIFTDAKYAYGCQGSTDPCVSPNTSLNLEVQLLQVVDAPDLEDMTPQEKIELADKKRERGNFYYQRGDYVFAVNSYTIAQKVTGSSSRVDITPEEEAELLDIKVKCLNNLAASQLKLEHYEMALKSCNQVLEHQPDNIKALFRKGKVLALKGEYSEAISMLRRTLKLEPSNKTIHAELSKLVKKHSEQKDKEQAMYKKMLGNPSSVASLKCTNKQSWNVNWKWLFGATAVAIGGVALSVVIAARN</sequence>
<proteinExistence type="predicted"/>
<dbReference type="PROSITE" id="PS50005">
    <property type="entry name" value="TPR"/>
    <property type="match status" value="1"/>
</dbReference>
<dbReference type="PROSITE" id="PS50293">
    <property type="entry name" value="TPR_REGION"/>
    <property type="match status" value="1"/>
</dbReference>
<evidence type="ECO:0000259" key="7">
    <source>
        <dbReference type="PROSITE" id="PS50059"/>
    </source>
</evidence>
<dbReference type="InterPro" id="IPR050754">
    <property type="entry name" value="FKBP4/5/8-like"/>
</dbReference>
<dbReference type="Pfam" id="PF00515">
    <property type="entry name" value="TPR_1"/>
    <property type="match status" value="1"/>
</dbReference>
<evidence type="ECO:0000256" key="1">
    <source>
        <dbReference type="ARBA" id="ARBA00022737"/>
    </source>
</evidence>
<dbReference type="FunFam" id="1.25.40.10:FF:000113">
    <property type="entry name" value="Peptidylprolyl isomerase"/>
    <property type="match status" value="1"/>
</dbReference>
<dbReference type="SMART" id="SM00028">
    <property type="entry name" value="TPR"/>
    <property type="match status" value="3"/>
</dbReference>
<dbReference type="EC" id="5.2.1.8" evidence="3"/>
<organism evidence="8 9">
    <name type="scientific">Polypterus senegalus</name>
    <name type="common">Senegal bichir</name>
    <dbReference type="NCBI Taxonomy" id="55291"/>
    <lineage>
        <taxon>Eukaryota</taxon>
        <taxon>Metazoa</taxon>
        <taxon>Chordata</taxon>
        <taxon>Craniata</taxon>
        <taxon>Vertebrata</taxon>
        <taxon>Euteleostomi</taxon>
        <taxon>Actinopterygii</taxon>
        <taxon>Polypteriformes</taxon>
        <taxon>Polypteridae</taxon>
        <taxon>Polypterus</taxon>
    </lineage>
</organism>
<keyword evidence="6" id="KW-0812">Transmembrane</keyword>
<feature type="non-terminal residue" evidence="8">
    <location>
        <position position="1"/>
    </location>
</feature>
<keyword evidence="3" id="KW-0697">Rotamase</keyword>
<comment type="caution">
    <text evidence="8">The sequence shown here is derived from an EMBL/GenBank/DDBJ whole genome shotgun (WGS) entry which is preliminary data.</text>
</comment>
<protein>
    <recommendedName>
        <fullName evidence="3">peptidylprolyl isomerase</fullName>
        <ecNumber evidence="3">5.2.1.8</ecNumber>
    </recommendedName>
</protein>
<name>A0A8X7X9V2_POLSE</name>
<comment type="catalytic activity">
    <reaction evidence="3">
        <text>[protein]-peptidylproline (omega=180) = [protein]-peptidylproline (omega=0)</text>
        <dbReference type="Rhea" id="RHEA:16237"/>
        <dbReference type="Rhea" id="RHEA-COMP:10747"/>
        <dbReference type="Rhea" id="RHEA-COMP:10748"/>
        <dbReference type="ChEBI" id="CHEBI:83833"/>
        <dbReference type="ChEBI" id="CHEBI:83834"/>
        <dbReference type="EC" id="5.2.1.8"/>
    </reaction>
</comment>
<dbReference type="GO" id="GO:0003755">
    <property type="term" value="F:peptidyl-prolyl cis-trans isomerase activity"/>
    <property type="evidence" value="ECO:0007669"/>
    <property type="project" value="UniProtKB-KW"/>
</dbReference>
<dbReference type="EMBL" id="JAATIS010003638">
    <property type="protein sequence ID" value="KAG2464121.1"/>
    <property type="molecule type" value="Genomic_DNA"/>
</dbReference>
<dbReference type="GO" id="GO:0044183">
    <property type="term" value="F:protein folding chaperone"/>
    <property type="evidence" value="ECO:0007669"/>
    <property type="project" value="TreeGrafter"/>
</dbReference>
<dbReference type="PANTHER" id="PTHR46512:SF3">
    <property type="entry name" value="PEPTIDYL-PROLYL CIS-TRANS ISOMERASE FKBP8"/>
    <property type="match status" value="1"/>
</dbReference>
<dbReference type="Gene3D" id="1.25.40.10">
    <property type="entry name" value="Tetratricopeptide repeat domain"/>
    <property type="match status" value="1"/>
</dbReference>
<evidence type="ECO:0000256" key="4">
    <source>
        <dbReference type="PROSITE-ProRule" id="PRU00339"/>
    </source>
</evidence>
<dbReference type="AlphaFoldDB" id="A0A8X7X9V2"/>
<feature type="domain" description="PPIase FKBP-type" evidence="7">
    <location>
        <begin position="148"/>
        <end position="233"/>
    </location>
</feature>
<dbReference type="SUPFAM" id="SSF54534">
    <property type="entry name" value="FKBP-like"/>
    <property type="match status" value="1"/>
</dbReference>
<dbReference type="GO" id="GO:0005740">
    <property type="term" value="C:mitochondrial envelope"/>
    <property type="evidence" value="ECO:0007669"/>
    <property type="project" value="TreeGrafter"/>
</dbReference>
<keyword evidence="9" id="KW-1185">Reference proteome</keyword>
<dbReference type="GO" id="GO:0012505">
    <property type="term" value="C:endomembrane system"/>
    <property type="evidence" value="ECO:0007669"/>
    <property type="project" value="TreeGrafter"/>
</dbReference>
<dbReference type="GO" id="GO:0043066">
    <property type="term" value="P:negative regulation of apoptotic process"/>
    <property type="evidence" value="ECO:0007669"/>
    <property type="project" value="TreeGrafter"/>
</dbReference>
<evidence type="ECO:0000256" key="5">
    <source>
        <dbReference type="SAM" id="MobiDB-lite"/>
    </source>
</evidence>
<evidence type="ECO:0000256" key="2">
    <source>
        <dbReference type="ARBA" id="ARBA00022803"/>
    </source>
</evidence>
<gene>
    <name evidence="8" type="primary">Fkbp8</name>
    <name evidence="8" type="ORF">GTO96_0003256</name>
</gene>
<feature type="repeat" description="TPR" evidence="4">
    <location>
        <begin position="335"/>
        <end position="368"/>
    </location>
</feature>
<evidence type="ECO:0000313" key="8">
    <source>
        <dbReference type="EMBL" id="KAG2464121.1"/>
    </source>
</evidence>
<dbReference type="GO" id="GO:0005829">
    <property type="term" value="C:cytosol"/>
    <property type="evidence" value="ECO:0007669"/>
    <property type="project" value="TreeGrafter"/>
</dbReference>
<keyword evidence="6" id="KW-0472">Membrane</keyword>
<feature type="region of interest" description="Disordered" evidence="5">
    <location>
        <begin position="81"/>
        <end position="105"/>
    </location>
</feature>
<dbReference type="Proteomes" id="UP000886611">
    <property type="component" value="Unassembled WGS sequence"/>
</dbReference>
<dbReference type="PANTHER" id="PTHR46512">
    <property type="entry name" value="PEPTIDYLPROLYL ISOMERASE"/>
    <property type="match status" value="1"/>
</dbReference>
<dbReference type="InterPro" id="IPR019734">
    <property type="entry name" value="TPR_rpt"/>
</dbReference>
<feature type="compositionally biased region" description="Basic and acidic residues" evidence="5">
    <location>
        <begin position="96"/>
        <end position="105"/>
    </location>
</feature>
<evidence type="ECO:0000313" key="9">
    <source>
        <dbReference type="Proteomes" id="UP000886611"/>
    </source>
</evidence>
<feature type="non-terminal residue" evidence="8">
    <location>
        <position position="442"/>
    </location>
</feature>
<dbReference type="Gene3D" id="3.10.50.40">
    <property type="match status" value="1"/>
</dbReference>
<keyword evidence="1" id="KW-0677">Repeat</keyword>
<dbReference type="PROSITE" id="PS50059">
    <property type="entry name" value="FKBP_PPIASE"/>
    <property type="match status" value="1"/>
</dbReference>
<dbReference type="SUPFAM" id="SSF48452">
    <property type="entry name" value="TPR-like"/>
    <property type="match status" value="1"/>
</dbReference>
<dbReference type="Pfam" id="PF00254">
    <property type="entry name" value="FKBP_C"/>
    <property type="match status" value="1"/>
</dbReference>
<dbReference type="GO" id="GO:0016020">
    <property type="term" value="C:membrane"/>
    <property type="evidence" value="ECO:0007669"/>
    <property type="project" value="TreeGrafter"/>
</dbReference>
<keyword evidence="3 8" id="KW-0413">Isomerase</keyword>
<accession>A0A8X7X9V2</accession>
<dbReference type="InterPro" id="IPR046357">
    <property type="entry name" value="PPIase_dom_sf"/>
</dbReference>
<evidence type="ECO:0000256" key="3">
    <source>
        <dbReference type="PROSITE-ProRule" id="PRU00277"/>
    </source>
</evidence>
<reference evidence="8 9" key="1">
    <citation type="journal article" date="2021" name="Cell">
        <title>Tracing the genetic footprints of vertebrate landing in non-teleost ray-finned fishes.</title>
        <authorList>
            <person name="Bi X."/>
            <person name="Wang K."/>
            <person name="Yang L."/>
            <person name="Pan H."/>
            <person name="Jiang H."/>
            <person name="Wei Q."/>
            <person name="Fang M."/>
            <person name="Yu H."/>
            <person name="Zhu C."/>
            <person name="Cai Y."/>
            <person name="He Y."/>
            <person name="Gan X."/>
            <person name="Zeng H."/>
            <person name="Yu D."/>
            <person name="Zhu Y."/>
            <person name="Jiang H."/>
            <person name="Qiu Q."/>
            <person name="Yang H."/>
            <person name="Zhang Y.E."/>
            <person name="Wang W."/>
            <person name="Zhu M."/>
            <person name="He S."/>
            <person name="Zhang G."/>
        </authorList>
    </citation>
    <scope>NUCLEOTIDE SEQUENCE [LARGE SCALE GENOMIC DNA]</scope>
    <source>
        <strain evidence="8">Bchr_013</strain>
    </source>
</reference>
<keyword evidence="6" id="KW-1133">Transmembrane helix</keyword>
<dbReference type="InterPro" id="IPR011990">
    <property type="entry name" value="TPR-like_helical_dom_sf"/>
</dbReference>
<evidence type="ECO:0000256" key="6">
    <source>
        <dbReference type="SAM" id="Phobius"/>
    </source>
</evidence>
<keyword evidence="2 4" id="KW-0802">TPR repeat</keyword>
<feature type="transmembrane region" description="Helical" evidence="6">
    <location>
        <begin position="420"/>
        <end position="440"/>
    </location>
</feature>